<dbReference type="Proteomes" id="UP001236652">
    <property type="component" value="Chromosome"/>
</dbReference>
<evidence type="ECO:0000313" key="4">
    <source>
        <dbReference type="Proteomes" id="UP001236652"/>
    </source>
</evidence>
<dbReference type="InterPro" id="IPR000835">
    <property type="entry name" value="HTH_MarR-typ"/>
</dbReference>
<dbReference type="SUPFAM" id="SSF46785">
    <property type="entry name" value="Winged helix' DNA-binding domain"/>
    <property type="match status" value="1"/>
</dbReference>
<sequence>MTGKKEAERLRYFILAAQRQGNRIYNESLSELGLTSSKAEVLSVLQQNGPLSLKQLGSLLICETGSPSRLIQRLVEEDLIERTPNPNDSRSTILQLTEIGREKSERVTLVEDQIHEKVSDQLNEKELQEANALMGKLLKGLGNTGAIEKRGFLDEE</sequence>
<keyword evidence="1" id="KW-0238">DNA-binding</keyword>
<dbReference type="Gene3D" id="1.10.10.10">
    <property type="entry name" value="Winged helix-like DNA-binding domain superfamily/Winged helix DNA-binding domain"/>
    <property type="match status" value="1"/>
</dbReference>
<accession>A0ABY8V6H9</accession>
<reference evidence="3 4" key="1">
    <citation type="submission" date="2023-05" db="EMBL/GenBank/DDBJ databases">
        <title>Comparative genomics reveals the evidence of polycyclic aromatic hydrocarbons degradation in moderately halophilic genus Pontibacillus.</title>
        <authorList>
            <person name="Yang H."/>
            <person name="Qian Z."/>
        </authorList>
    </citation>
    <scope>NUCLEOTIDE SEQUENCE [LARGE SCALE GENOMIC DNA]</scope>
    <source>
        <strain evidence="4">HN14</strain>
    </source>
</reference>
<organism evidence="3 4">
    <name type="scientific">Pontibacillus chungwhensis</name>
    <dbReference type="NCBI Taxonomy" id="265426"/>
    <lineage>
        <taxon>Bacteria</taxon>
        <taxon>Bacillati</taxon>
        <taxon>Bacillota</taxon>
        <taxon>Bacilli</taxon>
        <taxon>Bacillales</taxon>
        <taxon>Bacillaceae</taxon>
        <taxon>Pontibacillus</taxon>
    </lineage>
</organism>
<protein>
    <submittedName>
        <fullName evidence="3">MarR family transcriptional regulator</fullName>
    </submittedName>
</protein>
<name>A0ABY8V6H9_9BACI</name>
<evidence type="ECO:0000313" key="3">
    <source>
        <dbReference type="EMBL" id="WIF99461.1"/>
    </source>
</evidence>
<dbReference type="PROSITE" id="PS50995">
    <property type="entry name" value="HTH_MARR_2"/>
    <property type="match status" value="1"/>
</dbReference>
<dbReference type="InterPro" id="IPR036388">
    <property type="entry name" value="WH-like_DNA-bd_sf"/>
</dbReference>
<feature type="domain" description="HTH marR-type" evidence="2">
    <location>
        <begin position="7"/>
        <end position="139"/>
    </location>
</feature>
<dbReference type="PANTHER" id="PTHR33164">
    <property type="entry name" value="TRANSCRIPTIONAL REGULATOR, MARR FAMILY"/>
    <property type="match status" value="1"/>
</dbReference>
<dbReference type="SMART" id="SM00347">
    <property type="entry name" value="HTH_MARR"/>
    <property type="match status" value="1"/>
</dbReference>
<dbReference type="PANTHER" id="PTHR33164:SF43">
    <property type="entry name" value="HTH-TYPE TRANSCRIPTIONAL REPRESSOR YETL"/>
    <property type="match status" value="1"/>
</dbReference>
<dbReference type="PRINTS" id="PR00598">
    <property type="entry name" value="HTHMARR"/>
</dbReference>
<proteinExistence type="predicted"/>
<evidence type="ECO:0000259" key="2">
    <source>
        <dbReference type="PROSITE" id="PS50995"/>
    </source>
</evidence>
<dbReference type="EMBL" id="CP126446">
    <property type="protein sequence ID" value="WIF99461.1"/>
    <property type="molecule type" value="Genomic_DNA"/>
</dbReference>
<keyword evidence="4" id="KW-1185">Reference proteome</keyword>
<dbReference type="Pfam" id="PF01047">
    <property type="entry name" value="MarR"/>
    <property type="match status" value="1"/>
</dbReference>
<dbReference type="RefSeq" id="WP_231415728.1">
    <property type="nucleotide sequence ID" value="NZ_CP126446.1"/>
</dbReference>
<dbReference type="InterPro" id="IPR039422">
    <property type="entry name" value="MarR/SlyA-like"/>
</dbReference>
<evidence type="ECO:0000256" key="1">
    <source>
        <dbReference type="ARBA" id="ARBA00023125"/>
    </source>
</evidence>
<gene>
    <name evidence="3" type="ORF">QNI29_07330</name>
</gene>
<dbReference type="InterPro" id="IPR036390">
    <property type="entry name" value="WH_DNA-bd_sf"/>
</dbReference>